<evidence type="ECO:0000256" key="5">
    <source>
        <dbReference type="ARBA" id="ARBA00022909"/>
    </source>
</evidence>
<dbReference type="InterPro" id="IPR043131">
    <property type="entry name" value="BCAT-like_N"/>
</dbReference>
<keyword evidence="4" id="KW-0663">Pyridoxal phosphate</keyword>
<dbReference type="InterPro" id="IPR017824">
    <property type="entry name" value="Aminodeoxychorismate_lyase_IV"/>
</dbReference>
<dbReference type="NCBIfam" id="TIGR03461">
    <property type="entry name" value="pabC_Proteo"/>
    <property type="match status" value="1"/>
</dbReference>
<keyword evidence="6 13" id="KW-0456">Lyase</keyword>
<dbReference type="PANTHER" id="PTHR42743">
    <property type="entry name" value="AMINO-ACID AMINOTRANSFERASE"/>
    <property type="match status" value="1"/>
</dbReference>
<comment type="cofactor">
    <cofactor evidence="1">
        <name>pyridoxal 5'-phosphate</name>
        <dbReference type="ChEBI" id="CHEBI:597326"/>
    </cofactor>
</comment>
<dbReference type="FunFam" id="3.20.10.10:FF:000002">
    <property type="entry name" value="D-alanine aminotransferase"/>
    <property type="match status" value="1"/>
</dbReference>
<dbReference type="GO" id="GO:0046656">
    <property type="term" value="P:folic acid biosynthetic process"/>
    <property type="evidence" value="ECO:0007669"/>
    <property type="project" value="UniProtKB-KW"/>
</dbReference>
<dbReference type="AlphaFoldDB" id="A0A078MGM3"/>
<dbReference type="EMBL" id="LK391969">
    <property type="protein sequence ID" value="CEF27154.1"/>
    <property type="molecule type" value="Genomic_DNA"/>
</dbReference>
<dbReference type="RefSeq" id="WP_239419888.1">
    <property type="nucleotide sequence ID" value="NZ_LK391969.1"/>
</dbReference>
<dbReference type="PANTHER" id="PTHR42743:SF2">
    <property type="entry name" value="AMINODEOXYCHORISMATE LYASE"/>
    <property type="match status" value="1"/>
</dbReference>
<accession>A0A078MGM3</accession>
<comment type="pathway">
    <text evidence="7">Cofactor biosynthesis; tetrahydrofolate biosynthesis; 4-aminobenzoate from chorismate: step 2/2.</text>
</comment>
<comment type="function">
    <text evidence="10">Involved in the biosynthesis of p-aminobenzoate (PABA), a precursor of tetrahydrofolate. Converts 4-amino-4-deoxychorismate into 4-aminobenzoate (PABA) and pyruvate.</text>
</comment>
<comment type="subunit">
    <text evidence="3">Homodimer.</text>
</comment>
<dbReference type="Gene3D" id="3.20.10.10">
    <property type="entry name" value="D-amino Acid Aminotransferase, subunit A, domain 2"/>
    <property type="match status" value="1"/>
</dbReference>
<evidence type="ECO:0000256" key="7">
    <source>
        <dbReference type="ARBA" id="ARBA00035633"/>
    </source>
</evidence>
<reference evidence="13" key="1">
    <citation type="submission" date="2014-07" db="EMBL/GenBank/DDBJ databases">
        <authorList>
            <person name="Urmite Genomes Urmite Genomes"/>
        </authorList>
    </citation>
    <scope>NUCLEOTIDE SEQUENCE</scope>
    <source>
        <strain evidence="13">12M76_air</strain>
    </source>
</reference>
<dbReference type="Gene3D" id="3.30.470.10">
    <property type="match status" value="1"/>
</dbReference>
<dbReference type="InterPro" id="IPR036038">
    <property type="entry name" value="Aminotransferase-like"/>
</dbReference>
<dbReference type="PATRIC" id="fig|1461581.3.peg.2070"/>
<dbReference type="InterPro" id="IPR001544">
    <property type="entry name" value="Aminotrans_IV"/>
</dbReference>
<name>A0A078MGM3_9PSED</name>
<evidence type="ECO:0000256" key="6">
    <source>
        <dbReference type="ARBA" id="ARBA00023239"/>
    </source>
</evidence>
<dbReference type="Pfam" id="PF01063">
    <property type="entry name" value="Aminotran_4"/>
    <property type="match status" value="1"/>
</dbReference>
<dbReference type="NCBIfam" id="NF004761">
    <property type="entry name" value="PRK06092.1"/>
    <property type="match status" value="1"/>
</dbReference>
<evidence type="ECO:0000313" key="13">
    <source>
        <dbReference type="EMBL" id="CEA05464.1"/>
    </source>
</evidence>
<protein>
    <recommendedName>
        <fullName evidence="11 12">Aminodeoxychorismate lyase</fullName>
        <ecNumber evidence="8 12">4.1.3.38</ecNumber>
    </recommendedName>
</protein>
<keyword evidence="5" id="KW-0289">Folate biosynthesis</keyword>
<evidence type="ECO:0000256" key="3">
    <source>
        <dbReference type="ARBA" id="ARBA00011738"/>
    </source>
</evidence>
<organism evidence="13">
    <name type="scientific">Pseudomonas saudimassiliensis</name>
    <dbReference type="NCBI Taxonomy" id="1461581"/>
    <lineage>
        <taxon>Bacteria</taxon>
        <taxon>Pseudomonadati</taxon>
        <taxon>Pseudomonadota</taxon>
        <taxon>Gammaproteobacteria</taxon>
        <taxon>Pseudomonadales</taxon>
        <taxon>Pseudomonadaceae</taxon>
        <taxon>Pseudomonas</taxon>
    </lineage>
</organism>
<evidence type="ECO:0000256" key="12">
    <source>
        <dbReference type="NCBIfam" id="TIGR03461"/>
    </source>
</evidence>
<dbReference type="EMBL" id="LM997413">
    <property type="protein sequence ID" value="CEA05464.1"/>
    <property type="molecule type" value="Genomic_DNA"/>
</dbReference>
<evidence type="ECO:0000256" key="11">
    <source>
        <dbReference type="ARBA" id="ARBA00069174"/>
    </source>
</evidence>
<comment type="similarity">
    <text evidence="2">Belongs to the class-IV pyridoxal-phosphate-dependent aminotransferase family.</text>
</comment>
<comment type="catalytic activity">
    <reaction evidence="9">
        <text>4-amino-4-deoxychorismate = 4-aminobenzoate + pyruvate + H(+)</text>
        <dbReference type="Rhea" id="RHEA:16201"/>
        <dbReference type="ChEBI" id="CHEBI:15361"/>
        <dbReference type="ChEBI" id="CHEBI:15378"/>
        <dbReference type="ChEBI" id="CHEBI:17836"/>
        <dbReference type="ChEBI" id="CHEBI:58406"/>
        <dbReference type="EC" id="4.1.3.38"/>
    </reaction>
</comment>
<gene>
    <name evidence="13" type="ORF">BN1049_02100</name>
</gene>
<evidence type="ECO:0000256" key="9">
    <source>
        <dbReference type="ARBA" id="ARBA00049529"/>
    </source>
</evidence>
<proteinExistence type="inferred from homology"/>
<dbReference type="InterPro" id="IPR043132">
    <property type="entry name" value="BCAT-like_C"/>
</dbReference>
<sequence>MDATGMATPCVTDCLVNGVPTSAVSVRDRGLAYGDGLFETILVRRGEPTLAQYHFRRLSRGARVLRIPLDLALIQQEVAQQAAQLGEGLLKLTVTRGASQRGYAMPTRPEPVRILQSSPLPHYPARNAEQGIRLFPCVTRLGNQPLLAGIKHLNRLEQVLARSEWQDDVHAEGLVLDLVGNPVEGTMSNLFIRLDDAWITPALDHCGVRGVMRDYLIDQLAEQGEAVTQRQVKHDELLRSTEIFCCNSVFGVWPVIALADHQWAVGTQTRRIQALAKQVLS</sequence>
<dbReference type="CDD" id="cd01559">
    <property type="entry name" value="ADCL_like"/>
    <property type="match status" value="1"/>
</dbReference>
<evidence type="ECO:0000256" key="4">
    <source>
        <dbReference type="ARBA" id="ARBA00022898"/>
    </source>
</evidence>
<dbReference type="SUPFAM" id="SSF56752">
    <property type="entry name" value="D-aminoacid aminotransferase-like PLP-dependent enzymes"/>
    <property type="match status" value="1"/>
</dbReference>
<dbReference type="GO" id="GO:0008153">
    <property type="term" value="P:4-aminobenzoate biosynthetic process"/>
    <property type="evidence" value="ECO:0007669"/>
    <property type="project" value="UniProtKB-UniRule"/>
</dbReference>
<evidence type="ECO:0000256" key="2">
    <source>
        <dbReference type="ARBA" id="ARBA00009320"/>
    </source>
</evidence>
<evidence type="ECO:0000256" key="8">
    <source>
        <dbReference type="ARBA" id="ARBA00035676"/>
    </source>
</evidence>
<evidence type="ECO:0000256" key="1">
    <source>
        <dbReference type="ARBA" id="ARBA00001933"/>
    </source>
</evidence>
<dbReference type="GO" id="GO:0030170">
    <property type="term" value="F:pyridoxal phosphate binding"/>
    <property type="evidence" value="ECO:0007669"/>
    <property type="project" value="InterPro"/>
</dbReference>
<evidence type="ECO:0000256" key="10">
    <source>
        <dbReference type="ARBA" id="ARBA00054027"/>
    </source>
</evidence>
<dbReference type="InterPro" id="IPR050571">
    <property type="entry name" value="Class-IV_PLP-Dep_Aminotrnsfr"/>
</dbReference>
<dbReference type="EC" id="4.1.3.38" evidence="8 12"/>
<dbReference type="GO" id="GO:0005829">
    <property type="term" value="C:cytosol"/>
    <property type="evidence" value="ECO:0007669"/>
    <property type="project" value="TreeGrafter"/>
</dbReference>
<dbReference type="GO" id="GO:0008696">
    <property type="term" value="F:4-amino-4-deoxychorismate lyase activity"/>
    <property type="evidence" value="ECO:0007669"/>
    <property type="project" value="UniProtKB-UniRule"/>
</dbReference>